<protein>
    <recommendedName>
        <fullName evidence="3">Thiamine biosynthesis protein ThiF</fullName>
    </recommendedName>
</protein>
<accession>A0ABT4VVP0</accession>
<sequence>MLDSSTLHRGAKYFMDCGRAATHEEAMALLSSFGLSIHVGESIAHSREQQIALLTLVNLARRSFLAGVEVLGLPEAKPLTRLTRARSLARAVMDYGGHVTGQANTAWPAAVIGDATRPFSQCPAWRLTWSGWRGGIIPAENVHQRLQDDGMLPLAPAFAAACCAAEAFAFYAGDHVMAGHRPLGLSLWKPGVDWLIPDETEPKLQWLPSQLWLIGLGNLGQAFAWLLTTLPYAEPREVKLVLQDDDRLAESNDSTSLLSFTKHIGHRKTRIIGEWLDARGFNTYLLENRFGPWTTRTDEDPSVALCGVDNALARASLERPGFGLVIEAGLGGGPEAFRSLSLHCFPASRRSADIWSKDIAASQANVEHLPAYQAMKKSGVDACGLTQLASRTVGIPFVGLIAGAMVIAELLRRLHGGIALELAAGSAFALDAIETVPMSAEPYAFGHLPVEP</sequence>
<reference evidence="1" key="1">
    <citation type="submission" date="2022-11" db="EMBL/GenBank/DDBJ databases">
        <title>Hoeflea poritis sp. nov., isolated from scleractinian coral Porites lutea.</title>
        <authorList>
            <person name="Zhang G."/>
            <person name="Wei Q."/>
            <person name="Cai L."/>
        </authorList>
    </citation>
    <scope>NUCLEOTIDE SEQUENCE</scope>
    <source>
        <strain evidence="1">E7-10</strain>
    </source>
</reference>
<keyword evidence="2" id="KW-1185">Reference proteome</keyword>
<proteinExistence type="predicted"/>
<evidence type="ECO:0000313" key="2">
    <source>
        <dbReference type="Proteomes" id="UP001148313"/>
    </source>
</evidence>
<name>A0ABT4VVP0_9HYPH</name>
<comment type="caution">
    <text evidence="1">The sequence shown here is derived from an EMBL/GenBank/DDBJ whole genome shotgun (WGS) entry which is preliminary data.</text>
</comment>
<evidence type="ECO:0000313" key="1">
    <source>
        <dbReference type="EMBL" id="MDA4848785.1"/>
    </source>
</evidence>
<dbReference type="RefSeq" id="WP_271092664.1">
    <property type="nucleotide sequence ID" value="NZ_JAPJZH010000032.1"/>
</dbReference>
<evidence type="ECO:0008006" key="3">
    <source>
        <dbReference type="Google" id="ProtNLM"/>
    </source>
</evidence>
<dbReference type="EMBL" id="JAPJZH010000032">
    <property type="protein sequence ID" value="MDA4848785.1"/>
    <property type="molecule type" value="Genomic_DNA"/>
</dbReference>
<dbReference type="Proteomes" id="UP001148313">
    <property type="component" value="Unassembled WGS sequence"/>
</dbReference>
<organism evidence="1 2">
    <name type="scientific">Hoeflea poritis</name>
    <dbReference type="NCBI Taxonomy" id="2993659"/>
    <lineage>
        <taxon>Bacteria</taxon>
        <taxon>Pseudomonadati</taxon>
        <taxon>Pseudomonadota</taxon>
        <taxon>Alphaproteobacteria</taxon>
        <taxon>Hyphomicrobiales</taxon>
        <taxon>Rhizobiaceae</taxon>
        <taxon>Hoeflea</taxon>
    </lineage>
</organism>
<gene>
    <name evidence="1" type="ORF">OOZ53_25770</name>
</gene>